<name>A0A4S4N1N9_9APHY</name>
<dbReference type="Pfam" id="PF01753">
    <property type="entry name" value="zf-MYND"/>
    <property type="match status" value="1"/>
</dbReference>
<keyword evidence="6" id="KW-1185">Reference proteome</keyword>
<dbReference type="SUPFAM" id="SSF144232">
    <property type="entry name" value="HIT/MYND zinc finger-like"/>
    <property type="match status" value="1"/>
</dbReference>
<dbReference type="InterPro" id="IPR002893">
    <property type="entry name" value="Znf_MYND"/>
</dbReference>
<protein>
    <recommendedName>
        <fullName evidence="4">MYND-type domain-containing protein</fullName>
    </recommendedName>
</protein>
<evidence type="ECO:0000313" key="6">
    <source>
        <dbReference type="Proteomes" id="UP000308730"/>
    </source>
</evidence>
<evidence type="ECO:0000256" key="2">
    <source>
        <dbReference type="ARBA" id="ARBA00022771"/>
    </source>
</evidence>
<comment type="caution">
    <text evidence="5">The sequence shown here is derived from an EMBL/GenBank/DDBJ whole genome shotgun (WGS) entry which is preliminary data.</text>
</comment>
<evidence type="ECO:0000313" key="5">
    <source>
        <dbReference type="EMBL" id="THH31641.1"/>
    </source>
</evidence>
<sequence length="228" mass="26553">MSSTLLRCARCQRAYYWYSKECQKADWKKHKSECLEHARTLDTIQRIDNSRLRAELIRRQGMMEKWHSNPHYVNRQGPVQALGLQRDPKRGWTHVMAAEIAYTPSASDDFRRHFRVARCGVFLLKDILKDIDTILEKEPGWAAYYTSRHLASLPLYKGDRMPVKSRIPVFTLMYGTEFTAIMRGSIVARIFVNDLGYDPNWRRSMNGRGDPPGPLTLPSRVVDVEMVY</sequence>
<organism evidence="5 6">
    <name type="scientific">Antrodiella citrinella</name>
    <dbReference type="NCBI Taxonomy" id="2447956"/>
    <lineage>
        <taxon>Eukaryota</taxon>
        <taxon>Fungi</taxon>
        <taxon>Dikarya</taxon>
        <taxon>Basidiomycota</taxon>
        <taxon>Agaricomycotina</taxon>
        <taxon>Agaricomycetes</taxon>
        <taxon>Polyporales</taxon>
        <taxon>Steccherinaceae</taxon>
        <taxon>Antrodiella</taxon>
    </lineage>
</organism>
<evidence type="ECO:0000259" key="4">
    <source>
        <dbReference type="Pfam" id="PF01753"/>
    </source>
</evidence>
<dbReference type="GO" id="GO:0008270">
    <property type="term" value="F:zinc ion binding"/>
    <property type="evidence" value="ECO:0007669"/>
    <property type="project" value="UniProtKB-KW"/>
</dbReference>
<keyword evidence="1" id="KW-0479">Metal-binding</keyword>
<proteinExistence type="predicted"/>
<dbReference type="Gene3D" id="6.10.140.2220">
    <property type="match status" value="1"/>
</dbReference>
<dbReference type="AlphaFoldDB" id="A0A4S4N1N9"/>
<keyword evidence="3" id="KW-0862">Zinc</keyword>
<dbReference type="Proteomes" id="UP000308730">
    <property type="component" value="Unassembled WGS sequence"/>
</dbReference>
<feature type="domain" description="MYND-type" evidence="4">
    <location>
        <begin position="3"/>
        <end position="34"/>
    </location>
</feature>
<dbReference type="EMBL" id="SGPM01000041">
    <property type="protein sequence ID" value="THH31641.1"/>
    <property type="molecule type" value="Genomic_DNA"/>
</dbReference>
<keyword evidence="2" id="KW-0863">Zinc-finger</keyword>
<evidence type="ECO:0000256" key="3">
    <source>
        <dbReference type="ARBA" id="ARBA00022833"/>
    </source>
</evidence>
<dbReference type="OrthoDB" id="2803172at2759"/>
<reference evidence="5 6" key="1">
    <citation type="submission" date="2019-02" db="EMBL/GenBank/DDBJ databases">
        <title>Genome sequencing of the rare red list fungi Antrodiella citrinella (Flaviporus citrinellus).</title>
        <authorList>
            <person name="Buettner E."/>
            <person name="Kellner H."/>
        </authorList>
    </citation>
    <scope>NUCLEOTIDE SEQUENCE [LARGE SCALE GENOMIC DNA]</scope>
    <source>
        <strain evidence="5 6">DSM 108506</strain>
    </source>
</reference>
<evidence type="ECO:0000256" key="1">
    <source>
        <dbReference type="ARBA" id="ARBA00022723"/>
    </source>
</evidence>
<accession>A0A4S4N1N9</accession>
<gene>
    <name evidence="5" type="ORF">EUX98_g2530</name>
</gene>